<dbReference type="SUPFAM" id="SSF52540">
    <property type="entry name" value="P-loop containing nucleoside triphosphate hydrolases"/>
    <property type="match status" value="1"/>
</dbReference>
<dbReference type="Pfam" id="PF13614">
    <property type="entry name" value="AAA_31"/>
    <property type="match status" value="1"/>
</dbReference>
<dbReference type="Gene3D" id="3.40.50.300">
    <property type="entry name" value="P-loop containing nucleotide triphosphate hydrolases"/>
    <property type="match status" value="1"/>
</dbReference>
<sequence length="249" mass="26437">MNIIGIVNQKGGVAKTTTAVNLAAFLAEQGQQVLLLDMDPQGNATSALGLRDAEHGLYEALGHPGQVKQYIQPSVQPGLSVLPATPDLAGAGVELADDPDALSRLLASIAGYDMVIIDAPPSLGPLTVNVLAAAQRLIIPLQAEYFALEGLAGLMETVERVQEALNPQLKVLGVVLTMFDGRTNLAQEVETTVRQHFGPLVFAAVIPRNVRLSEAPSYAQPINLFAPNSLGASAYQRLAKEVIQRVEKF</sequence>
<dbReference type="InterPro" id="IPR050678">
    <property type="entry name" value="DNA_Partitioning_ATPase"/>
</dbReference>
<comment type="caution">
    <text evidence="2">The sequence shown here is derived from an EMBL/GenBank/DDBJ whole genome shotgun (WGS) entry which is preliminary data.</text>
</comment>
<feature type="domain" description="AAA" evidence="1">
    <location>
        <begin position="1"/>
        <end position="171"/>
    </location>
</feature>
<evidence type="ECO:0000313" key="3">
    <source>
        <dbReference type="Proteomes" id="UP000277766"/>
    </source>
</evidence>
<evidence type="ECO:0000313" key="2">
    <source>
        <dbReference type="EMBL" id="RTR25738.1"/>
    </source>
</evidence>
<dbReference type="AlphaFoldDB" id="A0A431VR71"/>
<protein>
    <submittedName>
        <fullName evidence="2">ParA family protein</fullName>
    </submittedName>
</protein>
<dbReference type="PANTHER" id="PTHR13696">
    <property type="entry name" value="P-LOOP CONTAINING NUCLEOSIDE TRIPHOSPHATE HYDROLASE"/>
    <property type="match status" value="1"/>
</dbReference>
<dbReference type="FunFam" id="3.40.50.300:FF:000285">
    <property type="entry name" value="Sporulation initiation inhibitor Soj"/>
    <property type="match status" value="1"/>
</dbReference>
<organism evidence="2 3">
    <name type="scientific">Deinococcus radiophilus</name>
    <dbReference type="NCBI Taxonomy" id="32062"/>
    <lineage>
        <taxon>Bacteria</taxon>
        <taxon>Thermotogati</taxon>
        <taxon>Deinococcota</taxon>
        <taxon>Deinococci</taxon>
        <taxon>Deinococcales</taxon>
        <taxon>Deinococcaceae</taxon>
        <taxon>Deinococcus</taxon>
    </lineage>
</organism>
<gene>
    <name evidence="2" type="ORF">EJ104_09920</name>
</gene>
<name>A0A431VR71_9DEIO</name>
<accession>A0A431VR71</accession>
<dbReference type="PANTHER" id="PTHR13696:SF52">
    <property type="entry name" value="PARA FAMILY PROTEIN CT_582"/>
    <property type="match status" value="1"/>
</dbReference>
<dbReference type="InterPro" id="IPR025669">
    <property type="entry name" value="AAA_dom"/>
</dbReference>
<dbReference type="RefSeq" id="WP_126352592.1">
    <property type="nucleotide sequence ID" value="NZ_CP086380.1"/>
</dbReference>
<dbReference type="OrthoDB" id="59382at2"/>
<proteinExistence type="predicted"/>
<evidence type="ECO:0000259" key="1">
    <source>
        <dbReference type="Pfam" id="PF13614"/>
    </source>
</evidence>
<dbReference type="Proteomes" id="UP000277766">
    <property type="component" value="Unassembled WGS sequence"/>
</dbReference>
<dbReference type="EMBL" id="RXPE01000022">
    <property type="protein sequence ID" value="RTR25738.1"/>
    <property type="molecule type" value="Genomic_DNA"/>
</dbReference>
<dbReference type="CDD" id="cd02042">
    <property type="entry name" value="ParAB_family"/>
    <property type="match status" value="1"/>
</dbReference>
<reference evidence="2 3" key="1">
    <citation type="submission" date="2018-12" db="EMBL/GenBank/DDBJ databases">
        <title>Deinococcus radiophilus ATCC 27603 genome sequencing and assembly.</title>
        <authorList>
            <person name="Maclea K.S."/>
            <person name="Maynard C.R."/>
        </authorList>
    </citation>
    <scope>NUCLEOTIDE SEQUENCE [LARGE SCALE GENOMIC DNA]</scope>
    <source>
        <strain evidence="2 3">ATCC 27603</strain>
    </source>
</reference>
<keyword evidence="3" id="KW-1185">Reference proteome</keyword>
<dbReference type="PIRSF" id="PIRSF009320">
    <property type="entry name" value="Nuc_binding_HP_1000"/>
    <property type="match status" value="1"/>
</dbReference>
<dbReference type="InterPro" id="IPR027417">
    <property type="entry name" value="P-loop_NTPase"/>
</dbReference>